<gene>
    <name evidence="2" type="ORF">ACFOOQ_05200</name>
</gene>
<keyword evidence="1" id="KW-0812">Transmembrane</keyword>
<organism evidence="2 3">
    <name type="scientific">Ferrovibrio xuzhouensis</name>
    <dbReference type="NCBI Taxonomy" id="1576914"/>
    <lineage>
        <taxon>Bacteria</taxon>
        <taxon>Pseudomonadati</taxon>
        <taxon>Pseudomonadota</taxon>
        <taxon>Alphaproteobacteria</taxon>
        <taxon>Rhodospirillales</taxon>
        <taxon>Rhodospirillaceae</taxon>
        <taxon>Ferrovibrio</taxon>
    </lineage>
</organism>
<name>A0ABV7VDC1_9PROT</name>
<feature type="transmembrane region" description="Helical" evidence="1">
    <location>
        <begin position="59"/>
        <end position="81"/>
    </location>
</feature>
<accession>A0ABV7VDC1</accession>
<feature type="transmembrane region" description="Helical" evidence="1">
    <location>
        <begin position="298"/>
        <end position="317"/>
    </location>
</feature>
<evidence type="ECO:0000256" key="1">
    <source>
        <dbReference type="SAM" id="Phobius"/>
    </source>
</evidence>
<dbReference type="RefSeq" id="WP_379722538.1">
    <property type="nucleotide sequence ID" value="NZ_JBHRYJ010000001.1"/>
</dbReference>
<sequence length="367" mass="38623">MDSGEEEHVCHACKIVATYIDLSNGFTQDLSAALIGPMQLIYLALIGIWIIFQGYRLILILATIMDVAKEFIFVIIAWFMLTGAGPRLVNMIFLACLKTMGAAAAIALNSSNKDQNVAAATNTVGAGMEALVSAAEQGVWAIFGTAEALFRSAGWSNPGPILYAVLLALPFVLVLISYFSQVVVAIFRITVLATLSPFMMFGYGFGWGRPMAYAGIRTMLSAFMVLFGATLALGIMLYGVTRLGITKPISPDELRNLTSLSNETFLLALTLGWMGTAFMTEATGIANSITGSSLTNTAAGILTAGAAGTALAAATYARRGAGMLLAPSTAPLRAIGAGFGRATMGTIAERSEELVRKAMKLDGPGKK</sequence>
<feature type="transmembrane region" description="Helical" evidence="1">
    <location>
        <begin position="220"/>
        <end position="245"/>
    </location>
</feature>
<feature type="transmembrane region" description="Helical" evidence="1">
    <location>
        <begin position="161"/>
        <end position="179"/>
    </location>
</feature>
<comment type="caution">
    <text evidence="2">The sequence shown here is derived from an EMBL/GenBank/DDBJ whole genome shotgun (WGS) entry which is preliminary data.</text>
</comment>
<proteinExistence type="predicted"/>
<keyword evidence="1" id="KW-0472">Membrane</keyword>
<feature type="transmembrane region" description="Helical" evidence="1">
    <location>
        <begin position="185"/>
        <end position="208"/>
    </location>
</feature>
<reference evidence="3" key="1">
    <citation type="journal article" date="2019" name="Int. J. Syst. Evol. Microbiol.">
        <title>The Global Catalogue of Microorganisms (GCM) 10K type strain sequencing project: providing services to taxonomists for standard genome sequencing and annotation.</title>
        <authorList>
            <consortium name="The Broad Institute Genomics Platform"/>
            <consortium name="The Broad Institute Genome Sequencing Center for Infectious Disease"/>
            <person name="Wu L."/>
            <person name="Ma J."/>
        </authorList>
    </citation>
    <scope>NUCLEOTIDE SEQUENCE [LARGE SCALE GENOMIC DNA]</scope>
    <source>
        <strain evidence="3">KCTC 42182</strain>
    </source>
</reference>
<feature type="transmembrane region" description="Helical" evidence="1">
    <location>
        <begin position="87"/>
        <end position="108"/>
    </location>
</feature>
<protein>
    <recommendedName>
        <fullName evidence="4">TrbL/VirB6 plasmid conjugal transfer protein</fullName>
    </recommendedName>
</protein>
<dbReference type="Proteomes" id="UP001595711">
    <property type="component" value="Unassembled WGS sequence"/>
</dbReference>
<feature type="transmembrane region" description="Helical" evidence="1">
    <location>
        <begin position="265"/>
        <end position="286"/>
    </location>
</feature>
<feature type="transmembrane region" description="Helical" evidence="1">
    <location>
        <begin position="30"/>
        <end position="52"/>
    </location>
</feature>
<keyword evidence="3" id="KW-1185">Reference proteome</keyword>
<evidence type="ECO:0000313" key="3">
    <source>
        <dbReference type="Proteomes" id="UP001595711"/>
    </source>
</evidence>
<evidence type="ECO:0008006" key="4">
    <source>
        <dbReference type="Google" id="ProtNLM"/>
    </source>
</evidence>
<evidence type="ECO:0000313" key="2">
    <source>
        <dbReference type="EMBL" id="MFC3674932.1"/>
    </source>
</evidence>
<dbReference type="EMBL" id="JBHRYJ010000001">
    <property type="protein sequence ID" value="MFC3674932.1"/>
    <property type="molecule type" value="Genomic_DNA"/>
</dbReference>
<keyword evidence="1" id="KW-1133">Transmembrane helix</keyword>